<evidence type="ECO:0000259" key="3">
    <source>
        <dbReference type="Pfam" id="PF00487"/>
    </source>
</evidence>
<proteinExistence type="predicted"/>
<protein>
    <submittedName>
        <fullName evidence="4">Fatty acid desaturase</fullName>
    </submittedName>
</protein>
<accession>A0A9W7T0K7</accession>
<dbReference type="EMBL" id="RIBY02000147">
    <property type="protein sequence ID" value="KAH9845077.1"/>
    <property type="molecule type" value="Genomic_DNA"/>
</dbReference>
<feature type="transmembrane region" description="Helical" evidence="2">
    <location>
        <begin position="204"/>
        <end position="222"/>
    </location>
</feature>
<feature type="domain" description="Fatty acid desaturase" evidence="3">
    <location>
        <begin position="196"/>
        <end position="410"/>
    </location>
</feature>
<reference evidence="4 5" key="2">
    <citation type="journal article" date="2021" name="Curr. Genet.">
        <title>Genetic response to nitrogen starvation in the aggressive Eucalyptus foliar pathogen Teratosphaeria destructans.</title>
        <authorList>
            <person name="Havenga M."/>
            <person name="Wingfield B.D."/>
            <person name="Wingfield M.J."/>
            <person name="Dreyer L.L."/>
            <person name="Roets F."/>
            <person name="Aylward J."/>
        </authorList>
    </citation>
    <scope>NUCLEOTIDE SEQUENCE [LARGE SCALE GENOMIC DNA]</scope>
    <source>
        <strain evidence="4">CMW44962</strain>
    </source>
</reference>
<dbReference type="Pfam" id="PF00487">
    <property type="entry name" value="FA_desaturase"/>
    <property type="match status" value="1"/>
</dbReference>
<evidence type="ECO:0000256" key="2">
    <source>
        <dbReference type="SAM" id="Phobius"/>
    </source>
</evidence>
<feature type="compositionally biased region" description="Polar residues" evidence="1">
    <location>
        <begin position="39"/>
        <end position="62"/>
    </location>
</feature>
<dbReference type="OrthoDB" id="1470350at2759"/>
<evidence type="ECO:0000313" key="5">
    <source>
        <dbReference type="Proteomes" id="UP001138500"/>
    </source>
</evidence>
<keyword evidence="2" id="KW-1133">Transmembrane helix</keyword>
<feature type="region of interest" description="Disordered" evidence="1">
    <location>
        <begin position="38"/>
        <end position="66"/>
    </location>
</feature>
<dbReference type="GO" id="GO:0006629">
    <property type="term" value="P:lipid metabolic process"/>
    <property type="evidence" value="ECO:0007669"/>
    <property type="project" value="InterPro"/>
</dbReference>
<evidence type="ECO:0000256" key="1">
    <source>
        <dbReference type="SAM" id="MobiDB-lite"/>
    </source>
</evidence>
<evidence type="ECO:0000313" key="4">
    <source>
        <dbReference type="EMBL" id="KAH9845077.1"/>
    </source>
</evidence>
<keyword evidence="2" id="KW-0812">Transmembrane</keyword>
<dbReference type="PANTHER" id="PTHR36459">
    <property type="entry name" value="ORF"/>
    <property type="match status" value="1"/>
</dbReference>
<name>A0A9W7T0K7_9PEZI</name>
<dbReference type="PANTHER" id="PTHR36459:SF1">
    <property type="entry name" value="FATTY ACID DESATURASE DOMAIN-CONTAINING PROTEIN-RELATED"/>
    <property type="match status" value="1"/>
</dbReference>
<gene>
    <name evidence="4" type="ORF">Tdes44962_MAKER06867</name>
</gene>
<dbReference type="AlphaFoldDB" id="A0A9W7T0K7"/>
<dbReference type="InterPro" id="IPR005804">
    <property type="entry name" value="FA_desaturase_dom"/>
</dbReference>
<comment type="caution">
    <text evidence="4">The sequence shown here is derived from an EMBL/GenBank/DDBJ whole genome shotgun (WGS) entry which is preliminary data.</text>
</comment>
<feature type="transmembrane region" description="Helical" evidence="2">
    <location>
        <begin position="171"/>
        <end position="192"/>
    </location>
</feature>
<keyword evidence="2" id="KW-0472">Membrane</keyword>
<organism evidence="4 5">
    <name type="scientific">Teratosphaeria destructans</name>
    <dbReference type="NCBI Taxonomy" id="418781"/>
    <lineage>
        <taxon>Eukaryota</taxon>
        <taxon>Fungi</taxon>
        <taxon>Dikarya</taxon>
        <taxon>Ascomycota</taxon>
        <taxon>Pezizomycotina</taxon>
        <taxon>Dothideomycetes</taxon>
        <taxon>Dothideomycetidae</taxon>
        <taxon>Mycosphaerellales</taxon>
        <taxon>Teratosphaeriaceae</taxon>
        <taxon>Teratosphaeria</taxon>
    </lineage>
</organism>
<sequence length="488" mass="56393">MQPEAGVVNNPTMAKTNTALLGSLIQVQDGPKLRPGYCSQDNGHTPTTNNPTKQHVPTTTPTPKIDAHLPQADLVVLDNLFEDVRRDRSRVQAKTQSSLEDVAQWASKAELDHDKSALHQLKAMNDASHPDFQPTVFVTWDDKDIHPLVNKYLVHPYASLAQTIVRHPTDVVFLTHIILYLTVNVGSAAFLFYHFTWLHGIAHVLYTLWCTGSFTLMMHNHIHNNGVLAKDWAWLDMTFPYVLEPLMGHTWDSYYYHHVKHHHVEGNGPDDLSSTIRYQRDDLFNFLHYLGRFLFFVWAELPLYFYRKGKANLAIRALCSELASYALIYSMYRLDPKAATFAFVIPFVQLRLGLMIGNWGQHALVDELEPDSDFRSSITLIDVPSNRFCFNDGYHTAHHLNPRRHWREQPVHFLQQKGAYKEGRALVFHNIDYLMMTVSLLRKDYMHLAKCMVPIGQEQVNMTLEERAAMLRTKTRKFTEDDIRRKFK</sequence>
<keyword evidence="5" id="KW-1185">Reference proteome</keyword>
<dbReference type="Proteomes" id="UP001138500">
    <property type="component" value="Unassembled WGS sequence"/>
</dbReference>
<feature type="transmembrane region" description="Helical" evidence="2">
    <location>
        <begin position="286"/>
        <end position="306"/>
    </location>
</feature>
<reference evidence="4 5" key="1">
    <citation type="journal article" date="2018" name="IMA Fungus">
        <title>IMA Genome-F 10: Nine draft genome sequences of Claviceps purpurea s.lat., including C. arundinis, C. humidiphila, and C. cf. spartinae, pseudomolecules for the pitch canker pathogen Fusarium circinatum, draft genome of Davidsoniella eucalypti, Grosmannia galeiformis, Quambalaria eucalypti, and Teratosphaeria destructans.</title>
        <authorList>
            <person name="Wingfield B.D."/>
            <person name="Liu M."/>
            <person name="Nguyen H.D."/>
            <person name="Lane F.A."/>
            <person name="Morgan S.W."/>
            <person name="De Vos L."/>
            <person name="Wilken P.M."/>
            <person name="Duong T.A."/>
            <person name="Aylward J."/>
            <person name="Coetzee M.P."/>
            <person name="Dadej K."/>
            <person name="De Beer Z.W."/>
            <person name="Findlay W."/>
            <person name="Havenga M."/>
            <person name="Kolarik M."/>
            <person name="Menzies J.G."/>
            <person name="Naidoo K."/>
            <person name="Pochopski O."/>
            <person name="Shoukouhi P."/>
            <person name="Santana Q.C."/>
            <person name="Seifert K.A."/>
            <person name="Soal N."/>
            <person name="Steenkamp E.T."/>
            <person name="Tatham C.T."/>
            <person name="van der Nest M.A."/>
            <person name="Wingfield M.J."/>
        </authorList>
    </citation>
    <scope>NUCLEOTIDE SEQUENCE [LARGE SCALE GENOMIC DNA]</scope>
    <source>
        <strain evidence="4">CMW44962</strain>
    </source>
</reference>